<dbReference type="AlphaFoldDB" id="A0A673HG51"/>
<protein>
    <submittedName>
        <fullName evidence="1">Uncharacterized protein</fullName>
    </submittedName>
</protein>
<organism evidence="1 2">
    <name type="scientific">Sinocyclocheilus rhinocerous</name>
    <dbReference type="NCBI Taxonomy" id="307959"/>
    <lineage>
        <taxon>Eukaryota</taxon>
        <taxon>Metazoa</taxon>
        <taxon>Chordata</taxon>
        <taxon>Craniata</taxon>
        <taxon>Vertebrata</taxon>
        <taxon>Euteleostomi</taxon>
        <taxon>Actinopterygii</taxon>
        <taxon>Neopterygii</taxon>
        <taxon>Teleostei</taxon>
        <taxon>Ostariophysi</taxon>
        <taxon>Cypriniformes</taxon>
        <taxon>Cyprinidae</taxon>
        <taxon>Cyprininae</taxon>
        <taxon>Sinocyclocheilus</taxon>
    </lineage>
</organism>
<keyword evidence="2" id="KW-1185">Reference proteome</keyword>
<dbReference type="Proteomes" id="UP000472270">
    <property type="component" value="Unassembled WGS sequence"/>
</dbReference>
<reference evidence="1" key="2">
    <citation type="submission" date="2025-09" db="UniProtKB">
        <authorList>
            <consortium name="Ensembl"/>
        </authorList>
    </citation>
    <scope>IDENTIFICATION</scope>
</reference>
<dbReference type="SUPFAM" id="SSF48403">
    <property type="entry name" value="Ankyrin repeat"/>
    <property type="match status" value="1"/>
</dbReference>
<name>A0A673HG51_9TELE</name>
<sequence length="79" mass="8379">MVLDGFGRGKSLSAAAARGNVDAVRRMLQDHRLQPDTLNEFGKTALVTDSLCAVSLASPSGRDDVTTIDRCASFAARLI</sequence>
<proteinExistence type="predicted"/>
<accession>A0A673HG51</accession>
<evidence type="ECO:0000313" key="1">
    <source>
        <dbReference type="Ensembl" id="ENSSRHP00000026133.1"/>
    </source>
</evidence>
<reference evidence="1" key="1">
    <citation type="submission" date="2025-08" db="UniProtKB">
        <authorList>
            <consortium name="Ensembl"/>
        </authorList>
    </citation>
    <scope>IDENTIFICATION</scope>
</reference>
<evidence type="ECO:0000313" key="2">
    <source>
        <dbReference type="Proteomes" id="UP000472270"/>
    </source>
</evidence>
<dbReference type="InterPro" id="IPR036770">
    <property type="entry name" value="Ankyrin_rpt-contain_sf"/>
</dbReference>
<dbReference type="Ensembl" id="ENSSRHT00000026911.1">
    <property type="protein sequence ID" value="ENSSRHP00000026133.1"/>
    <property type="gene ID" value="ENSSRHG00000013679.1"/>
</dbReference>